<evidence type="ECO:0000313" key="4">
    <source>
        <dbReference type="Proteomes" id="UP000318065"/>
    </source>
</evidence>
<evidence type="ECO:0000259" key="1">
    <source>
        <dbReference type="PROSITE" id="PS51707"/>
    </source>
</evidence>
<dbReference type="InterPro" id="IPR038186">
    <property type="entry name" value="CHAD_dom_sf"/>
</dbReference>
<name>A0A510HL56_9ACTN</name>
<evidence type="ECO:0008006" key="5">
    <source>
        <dbReference type="Google" id="ProtNLM"/>
    </source>
</evidence>
<dbReference type="Gene3D" id="2.40.320.10">
    <property type="entry name" value="Hypothetical Protein Pfu-838710-001"/>
    <property type="match status" value="1"/>
</dbReference>
<evidence type="ECO:0000313" key="3">
    <source>
        <dbReference type="EMBL" id="BBL80761.1"/>
    </source>
</evidence>
<dbReference type="PANTHER" id="PTHR39339:SF1">
    <property type="entry name" value="CHAD DOMAIN-CONTAINING PROTEIN"/>
    <property type="match status" value="1"/>
</dbReference>
<reference evidence="3" key="1">
    <citation type="journal article" date="2019" name="Microbiol. Resour. Announc.">
        <title>Complete Genome Sequence of Rubrobacter xylanophilus Strain AA3-22, Isolated from Arima Onsen in Japan.</title>
        <authorList>
            <person name="Tomariguchi N."/>
            <person name="Miyazaki K."/>
        </authorList>
    </citation>
    <scope>NUCLEOTIDE SEQUENCE [LARGE SCALE GENOMIC DNA]</scope>
    <source>
        <strain evidence="3">AA3-22</strain>
    </source>
</reference>
<keyword evidence="4" id="KW-1185">Reference proteome</keyword>
<dbReference type="Pfam" id="PF01928">
    <property type="entry name" value="CYTH"/>
    <property type="match status" value="1"/>
</dbReference>
<dbReference type="SMART" id="SM00880">
    <property type="entry name" value="CHAD"/>
    <property type="match status" value="1"/>
</dbReference>
<dbReference type="Gene3D" id="1.40.20.10">
    <property type="entry name" value="CHAD domain"/>
    <property type="match status" value="1"/>
</dbReference>
<feature type="domain" description="CYTH" evidence="1">
    <location>
        <begin position="4"/>
        <end position="205"/>
    </location>
</feature>
<dbReference type="RefSeq" id="WP_143528735.1">
    <property type="nucleotide sequence ID" value="NZ_AP019791.1"/>
</dbReference>
<dbReference type="PROSITE" id="PS51707">
    <property type="entry name" value="CYTH"/>
    <property type="match status" value="1"/>
</dbReference>
<protein>
    <recommendedName>
        <fullName evidence="5">CHAD domain-containing protein</fullName>
    </recommendedName>
</protein>
<dbReference type="AlphaFoldDB" id="A0A510HL56"/>
<feature type="domain" description="CHAD" evidence="2">
    <location>
        <begin position="224"/>
        <end position="493"/>
    </location>
</feature>
<dbReference type="SUPFAM" id="SSF55154">
    <property type="entry name" value="CYTH-like phosphatases"/>
    <property type="match status" value="1"/>
</dbReference>
<dbReference type="Pfam" id="PF05235">
    <property type="entry name" value="CHAD"/>
    <property type="match status" value="1"/>
</dbReference>
<dbReference type="Proteomes" id="UP000318065">
    <property type="component" value="Chromosome"/>
</dbReference>
<dbReference type="EMBL" id="AP019791">
    <property type="protein sequence ID" value="BBL80761.1"/>
    <property type="molecule type" value="Genomic_DNA"/>
</dbReference>
<organism evidence="3 4">
    <name type="scientific">Rubrobacter xylanophilus</name>
    <dbReference type="NCBI Taxonomy" id="49319"/>
    <lineage>
        <taxon>Bacteria</taxon>
        <taxon>Bacillati</taxon>
        <taxon>Actinomycetota</taxon>
        <taxon>Rubrobacteria</taxon>
        <taxon>Rubrobacterales</taxon>
        <taxon>Rubrobacteraceae</taxon>
        <taxon>Rubrobacter</taxon>
    </lineage>
</organism>
<dbReference type="PANTHER" id="PTHR39339">
    <property type="entry name" value="SLR1444 PROTEIN"/>
    <property type="match status" value="1"/>
</dbReference>
<proteinExistence type="predicted"/>
<accession>A0A510HL56</accession>
<dbReference type="PROSITE" id="PS51708">
    <property type="entry name" value="CHAD"/>
    <property type="match status" value="1"/>
</dbReference>
<sequence length="508" mass="56891">MQDRREVEWQLEAPDLGRLAARLEALVAEGMLLPPRRRRITDLYLDTADWSLYRAGYALRLRSAGRGAEATMKSLAARGGDGLRERREISEPLLKPDARLLEGSGPVGRRVRALAGRRELGVLFRVETDRTSYAFLLAGRKAATVELDSCEIRAGTGGRRLLRRVEVETEPGVPAGELEDFVRELRETCGLSPAALSKYEAGLRAAGLSPPGPPELGPEGTGHSPVLGELAFAVMRSQMRRFLAHEPGTRLGDDPEELHDMRVACRRLRTALRVFRKALPGSAARFRGELGWIGGVLGEVRDLDVLLAQEGELPDGLRRALEREREEARDRMLQALDSRRYWCFVEEFAGFLRRGDRGHTPGADRPVLEAAPELVVGEHRRVREAGARIGPNSPAEDYHRLRRRLRRLRYTLEFFSGFYGAAAPEYISTLKNLQDLLGEHQDAAVAAATLRHLAREGRTAVAEGLARACEERARELRGLLPGRYPEMEGPLWQRLRREMERRRSSSES</sequence>
<dbReference type="OrthoDB" id="9777271at2"/>
<dbReference type="InterPro" id="IPR033469">
    <property type="entry name" value="CYTH-like_dom_sf"/>
</dbReference>
<evidence type="ECO:0000259" key="2">
    <source>
        <dbReference type="PROSITE" id="PS51708"/>
    </source>
</evidence>
<dbReference type="InterPro" id="IPR007899">
    <property type="entry name" value="CHAD_dom"/>
</dbReference>
<dbReference type="SMART" id="SM01118">
    <property type="entry name" value="CYTH"/>
    <property type="match status" value="1"/>
</dbReference>
<dbReference type="InterPro" id="IPR023577">
    <property type="entry name" value="CYTH_domain"/>
</dbReference>
<gene>
    <name evidence="3" type="ORF">RxyAA322_26150</name>
</gene>